<evidence type="ECO:0000256" key="4">
    <source>
        <dbReference type="ARBA" id="ARBA00023163"/>
    </source>
</evidence>
<dbReference type="CDD" id="cd00067">
    <property type="entry name" value="GAL4"/>
    <property type="match status" value="1"/>
</dbReference>
<keyword evidence="1" id="KW-0479">Metal-binding</keyword>
<dbReference type="GO" id="GO:0003677">
    <property type="term" value="F:DNA binding"/>
    <property type="evidence" value="ECO:0007669"/>
    <property type="project" value="UniProtKB-KW"/>
</dbReference>
<reference evidence="8 9" key="1">
    <citation type="journal article" date="2016" name="Sci. Rep.">
        <title>Penicillium arizonense, a new, genome sequenced fungal species, reveals a high chemical diversity in secreted metabolites.</title>
        <authorList>
            <person name="Grijseels S."/>
            <person name="Nielsen J.C."/>
            <person name="Randelovic M."/>
            <person name="Nielsen J."/>
            <person name="Nielsen K.F."/>
            <person name="Workman M."/>
            <person name="Frisvad J.C."/>
        </authorList>
    </citation>
    <scope>NUCLEOTIDE SEQUENCE [LARGE SCALE GENOMIC DNA]</scope>
    <source>
        <strain evidence="8 9">CBS 141311</strain>
    </source>
</reference>
<dbReference type="Proteomes" id="UP000177622">
    <property type="component" value="Unassembled WGS sequence"/>
</dbReference>
<keyword evidence="5" id="KW-0539">Nucleus</keyword>
<dbReference type="STRING" id="1835702.A0A1F5LQG9"/>
<dbReference type="GO" id="GO:0006351">
    <property type="term" value="P:DNA-templated transcription"/>
    <property type="evidence" value="ECO:0007669"/>
    <property type="project" value="InterPro"/>
</dbReference>
<dbReference type="CDD" id="cd12148">
    <property type="entry name" value="fungal_TF_MHR"/>
    <property type="match status" value="1"/>
</dbReference>
<feature type="compositionally biased region" description="Polar residues" evidence="6">
    <location>
        <begin position="76"/>
        <end position="85"/>
    </location>
</feature>
<dbReference type="Pfam" id="PF04082">
    <property type="entry name" value="Fungal_trans"/>
    <property type="match status" value="1"/>
</dbReference>
<comment type="caution">
    <text evidence="8">The sequence shown here is derived from an EMBL/GenBank/DDBJ whole genome shotgun (WGS) entry which is preliminary data.</text>
</comment>
<dbReference type="PANTHER" id="PTHR31668">
    <property type="entry name" value="GLUCOSE TRANSPORT TRANSCRIPTION REGULATOR RGT1-RELATED-RELATED"/>
    <property type="match status" value="1"/>
</dbReference>
<dbReference type="EMBL" id="LXJU01000004">
    <property type="protein sequence ID" value="OGE55270.1"/>
    <property type="molecule type" value="Genomic_DNA"/>
</dbReference>
<dbReference type="GO" id="GO:0000981">
    <property type="term" value="F:DNA-binding transcription factor activity, RNA polymerase II-specific"/>
    <property type="evidence" value="ECO:0007669"/>
    <property type="project" value="InterPro"/>
</dbReference>
<dbReference type="PANTHER" id="PTHR31668:SF4">
    <property type="entry name" value="TRANSCRIPTIONAL ACTIVATOR PROTEIN DAL81"/>
    <property type="match status" value="1"/>
</dbReference>
<proteinExistence type="predicted"/>
<dbReference type="InterPro" id="IPR001138">
    <property type="entry name" value="Zn2Cys6_DnaBD"/>
</dbReference>
<dbReference type="InterPro" id="IPR036864">
    <property type="entry name" value="Zn2-C6_fun-type_DNA-bd_sf"/>
</dbReference>
<dbReference type="GO" id="GO:0005634">
    <property type="term" value="C:nucleus"/>
    <property type="evidence" value="ECO:0007669"/>
    <property type="project" value="TreeGrafter"/>
</dbReference>
<dbReference type="AlphaFoldDB" id="A0A1F5LQG9"/>
<evidence type="ECO:0000313" key="9">
    <source>
        <dbReference type="Proteomes" id="UP000177622"/>
    </source>
</evidence>
<dbReference type="OrthoDB" id="1924787at2759"/>
<evidence type="ECO:0000256" key="5">
    <source>
        <dbReference type="ARBA" id="ARBA00023242"/>
    </source>
</evidence>
<keyword evidence="2" id="KW-0805">Transcription regulation</keyword>
<dbReference type="RefSeq" id="XP_022490700.1">
    <property type="nucleotide sequence ID" value="XM_022629113.1"/>
</dbReference>
<dbReference type="Pfam" id="PF00172">
    <property type="entry name" value="Zn_clus"/>
    <property type="match status" value="1"/>
</dbReference>
<dbReference type="InterPro" id="IPR007219">
    <property type="entry name" value="XnlR_reg_dom"/>
</dbReference>
<evidence type="ECO:0000256" key="1">
    <source>
        <dbReference type="ARBA" id="ARBA00022723"/>
    </source>
</evidence>
<dbReference type="GO" id="GO:0001080">
    <property type="term" value="P:nitrogen catabolite activation of transcription from RNA polymerase II promoter"/>
    <property type="evidence" value="ECO:0007669"/>
    <property type="project" value="TreeGrafter"/>
</dbReference>
<dbReference type="SMART" id="SM00906">
    <property type="entry name" value="Fungal_trans"/>
    <property type="match status" value="1"/>
</dbReference>
<feature type="compositionally biased region" description="Low complexity" evidence="6">
    <location>
        <begin position="99"/>
        <end position="113"/>
    </location>
</feature>
<dbReference type="GO" id="GO:0008270">
    <property type="term" value="F:zinc ion binding"/>
    <property type="evidence" value="ECO:0007669"/>
    <property type="project" value="InterPro"/>
</dbReference>
<dbReference type="GeneID" id="34573847"/>
<keyword evidence="9" id="KW-1185">Reference proteome</keyword>
<organism evidence="8 9">
    <name type="scientific">Penicillium arizonense</name>
    <dbReference type="NCBI Taxonomy" id="1835702"/>
    <lineage>
        <taxon>Eukaryota</taxon>
        <taxon>Fungi</taxon>
        <taxon>Dikarya</taxon>
        <taxon>Ascomycota</taxon>
        <taxon>Pezizomycotina</taxon>
        <taxon>Eurotiomycetes</taxon>
        <taxon>Eurotiomycetidae</taxon>
        <taxon>Eurotiales</taxon>
        <taxon>Aspergillaceae</taxon>
        <taxon>Penicillium</taxon>
    </lineage>
</organism>
<feature type="region of interest" description="Disordered" evidence="6">
    <location>
        <begin position="76"/>
        <end position="113"/>
    </location>
</feature>
<evidence type="ECO:0000256" key="3">
    <source>
        <dbReference type="ARBA" id="ARBA00023125"/>
    </source>
</evidence>
<dbReference type="Gene3D" id="4.10.240.10">
    <property type="entry name" value="Zn(2)-C6 fungal-type DNA-binding domain"/>
    <property type="match status" value="1"/>
</dbReference>
<feature type="domain" description="Zn(2)-C6 fungal-type" evidence="7">
    <location>
        <begin position="17"/>
        <end position="47"/>
    </location>
</feature>
<dbReference type="SUPFAM" id="SSF57701">
    <property type="entry name" value="Zn2/Cys6 DNA-binding domain"/>
    <property type="match status" value="1"/>
</dbReference>
<keyword evidence="3" id="KW-0238">DNA-binding</keyword>
<evidence type="ECO:0000256" key="6">
    <source>
        <dbReference type="SAM" id="MobiDB-lite"/>
    </source>
</evidence>
<evidence type="ECO:0000313" key="8">
    <source>
        <dbReference type="EMBL" id="OGE55270.1"/>
    </source>
</evidence>
<dbReference type="PROSITE" id="PS00463">
    <property type="entry name" value="ZN2_CY6_FUNGAL_1"/>
    <property type="match status" value="1"/>
</dbReference>
<gene>
    <name evidence="8" type="ORF">PENARI_c004G04896</name>
</gene>
<evidence type="ECO:0000259" key="7">
    <source>
        <dbReference type="PROSITE" id="PS50048"/>
    </source>
</evidence>
<evidence type="ECO:0000256" key="2">
    <source>
        <dbReference type="ARBA" id="ARBA00023015"/>
    </source>
</evidence>
<dbReference type="InterPro" id="IPR050797">
    <property type="entry name" value="Carb_Metab_Trans_Reg"/>
</dbReference>
<accession>A0A1F5LQG9</accession>
<dbReference type="PROSITE" id="PS50048">
    <property type="entry name" value="ZN2_CY6_FUNGAL_2"/>
    <property type="match status" value="1"/>
</dbReference>
<protein>
    <recommendedName>
        <fullName evidence="7">Zn(2)-C6 fungal-type domain-containing protein</fullName>
    </recommendedName>
</protein>
<dbReference type="SMART" id="SM00066">
    <property type="entry name" value="GAL4"/>
    <property type="match status" value="1"/>
</dbReference>
<name>A0A1F5LQG9_PENAI</name>
<sequence>MSSPPSTRPYRSKRQRPCDQCRARKLGCQTDGGACQRCRSAKLDCTFDKPPPKRARNSAVPFVSVETTLASTYNSDLTRESSVGGSQEPRFPSLGLDQSNGLSPGSGILPSGRPPAQFVQSIDQLENGHAQLFGASAESDPWLLRHCCFDDSGMKHFYKVHFRNAGGVPTAQRIPVHFMISADELTTAIKFETRAGAGDVTRERLNYLVPPEYGRRLVGLFVKYVFPALPIISRSQLGLTTASYQLPEISALDKVPIHLLAAIYASAFQFVAHDDYLCVLSTYHASPVETLWRMVYELISEEIHSPRLAVLQAALLYIHQQPRDEARLTTADTPFLWSFVGQIVGLACSLGLHIECRMWGIPAWEKRLRRRLWWAVYAEDKWRSLLMGRPPYIHPAEWDVSELDEGDFLVGPRQGFSTLSCDTEIPFRYLVNLTRIGEEIHDTFYTLRASQILNANFSTSAELGRGLLEKLNAWYSSLPETFRLPNWSKSVNGLAPYPTSIHFAYLLLVVYVYRAMLRPMARSSSPPLIFDLEDMSATSPLPVNESMLDFMDLPEIESLPEIAISDEFGTGEATLHAAEKLILRGSGTPGHGSGLPQFQIISCCYWYRPQMGLMLPEQSISWTHGYMFCDARAKVFRLSSSALPALMRFTGQD</sequence>
<keyword evidence="4" id="KW-0804">Transcription</keyword>